<organism evidence="2 3">
    <name type="scientific">Cyphellophora attinorum</name>
    <dbReference type="NCBI Taxonomy" id="1664694"/>
    <lineage>
        <taxon>Eukaryota</taxon>
        <taxon>Fungi</taxon>
        <taxon>Dikarya</taxon>
        <taxon>Ascomycota</taxon>
        <taxon>Pezizomycotina</taxon>
        <taxon>Eurotiomycetes</taxon>
        <taxon>Chaetothyriomycetidae</taxon>
        <taxon>Chaetothyriales</taxon>
        <taxon>Cyphellophoraceae</taxon>
        <taxon>Cyphellophora</taxon>
    </lineage>
</organism>
<dbReference type="Proteomes" id="UP000038010">
    <property type="component" value="Unassembled WGS sequence"/>
</dbReference>
<protein>
    <submittedName>
        <fullName evidence="2">Uncharacterized protein</fullName>
    </submittedName>
</protein>
<comment type="caution">
    <text evidence="2">The sequence shown here is derived from an EMBL/GenBank/DDBJ whole genome shotgun (WGS) entry which is preliminary data.</text>
</comment>
<evidence type="ECO:0000313" key="2">
    <source>
        <dbReference type="EMBL" id="KPI39498.1"/>
    </source>
</evidence>
<gene>
    <name evidence="2" type="ORF">AB675_5147</name>
</gene>
<reference evidence="2 3" key="1">
    <citation type="submission" date="2015-06" db="EMBL/GenBank/DDBJ databases">
        <title>Draft genome of the ant-associated black yeast Phialophora attae CBS 131958.</title>
        <authorList>
            <person name="Moreno L.F."/>
            <person name="Stielow B.J."/>
            <person name="de Hoog S."/>
            <person name="Vicente V.A."/>
            <person name="Weiss V.A."/>
            <person name="de Vries M."/>
            <person name="Cruz L.M."/>
            <person name="Souza E.M."/>
        </authorList>
    </citation>
    <scope>NUCLEOTIDE SEQUENCE [LARGE SCALE GENOMIC DNA]</scope>
    <source>
        <strain evidence="2 3">CBS 131958</strain>
    </source>
</reference>
<feature type="transmembrane region" description="Helical" evidence="1">
    <location>
        <begin position="176"/>
        <end position="196"/>
    </location>
</feature>
<evidence type="ECO:0000256" key="1">
    <source>
        <dbReference type="SAM" id="Phobius"/>
    </source>
</evidence>
<dbReference type="RefSeq" id="XP_017999461.1">
    <property type="nucleotide sequence ID" value="XM_018145336.1"/>
</dbReference>
<proteinExistence type="predicted"/>
<sequence length="220" mass="23876">MAPALLSKALSHAVVGSDSDLAVTRALHALSQTRLTGSEETTAQLSTIADAPLPVSVLAASAPSSLVSPVASFQPTAFQHNELDRTLADVLVRLASNPTGMTVDFSNRDEEASATHFQAHTVTYNIPRVSLERLLSSDQPNSFVAVSSGEALTITPDWTTGKHHEWHMGRHVWRRMPVVGVVVGVVLLWTVITWIGRRKRRVRVRQMGTEVGEKTTLAVE</sequence>
<accession>A0A0N0NLR9</accession>
<dbReference type="EMBL" id="LFJN01000015">
    <property type="protein sequence ID" value="KPI39498.1"/>
    <property type="molecule type" value="Genomic_DNA"/>
</dbReference>
<dbReference type="VEuPathDB" id="FungiDB:AB675_5147"/>
<dbReference type="AlphaFoldDB" id="A0A0N0NLR9"/>
<keyword evidence="1" id="KW-1133">Transmembrane helix</keyword>
<evidence type="ECO:0000313" key="3">
    <source>
        <dbReference type="Proteomes" id="UP000038010"/>
    </source>
</evidence>
<keyword evidence="3" id="KW-1185">Reference proteome</keyword>
<keyword evidence="1" id="KW-0812">Transmembrane</keyword>
<dbReference type="GeneID" id="28737215"/>
<keyword evidence="1" id="KW-0472">Membrane</keyword>
<name>A0A0N0NLR9_9EURO</name>